<keyword evidence="1" id="KW-0862">Zinc</keyword>
<evidence type="ECO:0000259" key="3">
    <source>
        <dbReference type="PROSITE" id="PS50158"/>
    </source>
</evidence>
<dbReference type="GO" id="GO:0003676">
    <property type="term" value="F:nucleic acid binding"/>
    <property type="evidence" value="ECO:0007669"/>
    <property type="project" value="InterPro"/>
</dbReference>
<keyword evidence="1" id="KW-0863">Zinc-finger</keyword>
<feature type="region of interest" description="Disordered" evidence="2">
    <location>
        <begin position="317"/>
        <end position="372"/>
    </location>
</feature>
<feature type="compositionally biased region" description="Low complexity" evidence="2">
    <location>
        <begin position="325"/>
        <end position="339"/>
    </location>
</feature>
<evidence type="ECO:0000313" key="4">
    <source>
        <dbReference type="EMBL" id="KAG1304130.1"/>
    </source>
</evidence>
<dbReference type="EMBL" id="JAANQT010001732">
    <property type="protein sequence ID" value="KAG1304130.1"/>
    <property type="molecule type" value="Genomic_DNA"/>
</dbReference>
<organism evidence="4 5">
    <name type="scientific">Rhizopus oryzae</name>
    <name type="common">Mucormycosis agent</name>
    <name type="synonym">Rhizopus arrhizus var. delemar</name>
    <dbReference type="NCBI Taxonomy" id="64495"/>
    <lineage>
        <taxon>Eukaryota</taxon>
        <taxon>Fungi</taxon>
        <taxon>Fungi incertae sedis</taxon>
        <taxon>Mucoromycota</taxon>
        <taxon>Mucoromycotina</taxon>
        <taxon>Mucoromycetes</taxon>
        <taxon>Mucorales</taxon>
        <taxon>Mucorineae</taxon>
        <taxon>Rhizopodaceae</taxon>
        <taxon>Rhizopus</taxon>
    </lineage>
</organism>
<keyword evidence="5" id="KW-1185">Reference proteome</keyword>
<feature type="compositionally biased region" description="Polar residues" evidence="2">
    <location>
        <begin position="340"/>
        <end position="354"/>
    </location>
</feature>
<feature type="compositionally biased region" description="Low complexity" evidence="2">
    <location>
        <begin position="355"/>
        <end position="366"/>
    </location>
</feature>
<proteinExistence type="predicted"/>
<evidence type="ECO:0000256" key="2">
    <source>
        <dbReference type="SAM" id="MobiDB-lite"/>
    </source>
</evidence>
<dbReference type="Gene3D" id="4.10.60.10">
    <property type="entry name" value="Zinc finger, CCHC-type"/>
    <property type="match status" value="1"/>
</dbReference>
<comment type="caution">
    <text evidence="4">The sequence shown here is derived from an EMBL/GenBank/DDBJ whole genome shotgun (WGS) entry which is preliminary data.</text>
</comment>
<reference evidence="4" key="1">
    <citation type="journal article" date="2020" name="Microb. Genom.">
        <title>Genetic diversity of clinical and environmental Mucorales isolates obtained from an investigation of mucormycosis cases among solid organ transplant recipients.</title>
        <authorList>
            <person name="Nguyen M.H."/>
            <person name="Kaul D."/>
            <person name="Muto C."/>
            <person name="Cheng S.J."/>
            <person name="Richter R.A."/>
            <person name="Bruno V.M."/>
            <person name="Liu G."/>
            <person name="Beyhan S."/>
            <person name="Sundermann A.J."/>
            <person name="Mounaud S."/>
            <person name="Pasculle A.W."/>
            <person name="Nierman W.C."/>
            <person name="Driscoll E."/>
            <person name="Cumbie R."/>
            <person name="Clancy C.J."/>
            <person name="Dupont C.L."/>
        </authorList>
    </citation>
    <scope>NUCLEOTIDE SEQUENCE</scope>
    <source>
        <strain evidence="4">GL11</strain>
    </source>
</reference>
<keyword evidence="1" id="KW-0479">Metal-binding</keyword>
<dbReference type="InterPro" id="IPR036875">
    <property type="entry name" value="Znf_CCHC_sf"/>
</dbReference>
<dbReference type="PROSITE" id="PS50158">
    <property type="entry name" value="ZF_CCHC"/>
    <property type="match status" value="1"/>
</dbReference>
<dbReference type="InterPro" id="IPR001878">
    <property type="entry name" value="Znf_CCHC"/>
</dbReference>
<evidence type="ECO:0000313" key="5">
    <source>
        <dbReference type="Proteomes" id="UP000716291"/>
    </source>
</evidence>
<dbReference type="Proteomes" id="UP000716291">
    <property type="component" value="Unassembled WGS sequence"/>
</dbReference>
<feature type="compositionally biased region" description="Polar residues" evidence="2">
    <location>
        <begin position="402"/>
        <end position="417"/>
    </location>
</feature>
<name>A0A9P6X2X0_RHIOR</name>
<sequence length="498" mass="54678">MFLSPNQAKSPDKGRTPNNFARPTSQTSTTRRNPTVPYSKAHQRPAVTRESLLHVKTSATSSHSVESATTASDTTNPVIIETTYWGVSQSSGSIFFDVTSRRESDRELYRLAYYQFKDYVGLVVHKSGPNRYLEINFDNKEFRNAACNDGFKFDNGMIIVRPVVACRPGSIIKRVTLQRLPWLRPQRLLEGLRNTLNNYGIVRDVGIVTDTETGAFIGSGYAILDCSPDPNQTDPFLELTHTIQWVDLDSNGELSSCFIHAYWKDMPTYCKYCHEIGHSAVECKEAPSNKRKCFYCYKAGHIRAQCPEKVALGKRRKGASSASISTVTTQPSRTPPSSTADSVLNTTENESANTESSQQELPSSSETAPMETEPDHIASQMDTYTISSAASASDGATHRSKYASSDTEVETHVSTSMVIDEEPPTTSQEPITRDDTSTTTETMDTSSSTEEATSSSTANDGNSSSTAKPNDKSTGKFAANASVRKSTRTPKPRTLINL</sequence>
<evidence type="ECO:0000256" key="1">
    <source>
        <dbReference type="PROSITE-ProRule" id="PRU00047"/>
    </source>
</evidence>
<accession>A0A9P6X2X0</accession>
<feature type="domain" description="CCHC-type" evidence="3">
    <location>
        <begin position="291"/>
        <end position="308"/>
    </location>
</feature>
<gene>
    <name evidence="4" type="ORF">G6F64_009472</name>
</gene>
<dbReference type="AlphaFoldDB" id="A0A9P6X2X0"/>
<dbReference type="SMART" id="SM00343">
    <property type="entry name" value="ZnF_C2HC"/>
    <property type="match status" value="2"/>
</dbReference>
<dbReference type="SUPFAM" id="SSF57756">
    <property type="entry name" value="Retrovirus zinc finger-like domains"/>
    <property type="match status" value="1"/>
</dbReference>
<feature type="region of interest" description="Disordered" evidence="2">
    <location>
        <begin position="1"/>
        <end position="50"/>
    </location>
</feature>
<dbReference type="GO" id="GO:0008270">
    <property type="term" value="F:zinc ion binding"/>
    <property type="evidence" value="ECO:0007669"/>
    <property type="project" value="UniProtKB-KW"/>
</dbReference>
<feature type="region of interest" description="Disordered" evidence="2">
    <location>
        <begin position="390"/>
        <end position="498"/>
    </location>
</feature>
<feature type="compositionally biased region" description="Polar residues" evidence="2">
    <location>
        <begin position="16"/>
        <end position="33"/>
    </location>
</feature>
<protein>
    <recommendedName>
        <fullName evidence="3">CCHC-type domain-containing protein</fullName>
    </recommendedName>
</protein>
<feature type="compositionally biased region" description="Low complexity" evidence="2">
    <location>
        <begin position="437"/>
        <end position="467"/>
    </location>
</feature>